<dbReference type="GO" id="GO:0016020">
    <property type="term" value="C:membrane"/>
    <property type="evidence" value="ECO:0007669"/>
    <property type="project" value="GOC"/>
</dbReference>
<feature type="chain" id="PRO_5035359357" description="Glucosylceramidase" evidence="7">
    <location>
        <begin position="19"/>
        <end position="514"/>
    </location>
</feature>
<organism evidence="11 13">
    <name type="scientific">Bursaphelenchus xylophilus</name>
    <name type="common">Pinewood nematode worm</name>
    <name type="synonym">Aphelenchoides xylophilus</name>
    <dbReference type="NCBI Taxonomy" id="6326"/>
    <lineage>
        <taxon>Eukaryota</taxon>
        <taxon>Metazoa</taxon>
        <taxon>Ecdysozoa</taxon>
        <taxon>Nematoda</taxon>
        <taxon>Chromadorea</taxon>
        <taxon>Rhabditida</taxon>
        <taxon>Tylenchina</taxon>
        <taxon>Tylenchomorpha</taxon>
        <taxon>Aphelenchoidea</taxon>
        <taxon>Aphelenchoididae</taxon>
        <taxon>Bursaphelenchus</taxon>
    </lineage>
</organism>
<reference evidence="13" key="1">
    <citation type="submission" date="2016-11" db="UniProtKB">
        <authorList>
            <consortium name="WormBaseParasite"/>
        </authorList>
    </citation>
    <scope>IDENTIFICATION</scope>
</reference>
<dbReference type="PANTHER" id="PTHR11069:SF23">
    <property type="entry name" value="LYSOSOMAL ACID GLUCOSYLCERAMIDASE"/>
    <property type="match status" value="1"/>
</dbReference>
<dbReference type="InterPro" id="IPR033452">
    <property type="entry name" value="GH30_C"/>
</dbReference>
<evidence type="ECO:0000313" key="12">
    <source>
        <dbReference type="Proteomes" id="UP000659654"/>
    </source>
</evidence>
<evidence type="ECO:0000313" key="11">
    <source>
        <dbReference type="Proteomes" id="UP000095284"/>
    </source>
</evidence>
<evidence type="ECO:0000259" key="9">
    <source>
        <dbReference type="Pfam" id="PF17189"/>
    </source>
</evidence>
<keyword evidence="12" id="KW-1185">Reference proteome</keyword>
<evidence type="ECO:0000256" key="7">
    <source>
        <dbReference type="SAM" id="SignalP"/>
    </source>
</evidence>
<dbReference type="AlphaFoldDB" id="A0A1I7RTS5"/>
<dbReference type="SMR" id="A0A1I7RTS5"/>
<sequence>MSSLNRLILFVSLYTVHSTPCKKALFDQDSFACVCDNLSCDTVEPLGEVALNKAVVYTTSAEGDRLTRTVLNFENVHDVKNTTVVLELDPSSERLQKIIGFGGAITDAVASVYAKAGVLGLNLLEQYYGNDSIGYSLGRVPIGSCDFSESEWSYSEVEEDYQQRHFNTSQDSKPDILKQILKLNPDLQLFASPWSAPGWMKQSGRMKGGGRLKGDLNGVYYLAYAKYLIKFFEHYFSEGIKFWGMTVQNEPGFATDPNYPFQNMYLSSEDQRDFVNKRLRPMFNRNNATANLKIMAHDHQRDSIFDAAKAIYDKAAHVEHEVDGLAVHWYSQSDFDPLRLTHKLRPDKFILATEACNAYQVDGHIPLLGSWSHANFYAHDIIQNLLHFVTGWTDWNIFLDEQGGPNWVGNFVDAPIIVDAEKKVFYKQPMYYIMGHFSKFIPPESYRIQMTQSVDENAFEAVGFIVNGTRLVVVAHNRSPGKSYDVVLKKKNSQNGVKLTLGPKSIKTIIFNNS</sequence>
<feature type="domain" description="Glycosyl hydrolase family 30 beta sandwich" evidence="9">
    <location>
        <begin position="445"/>
        <end position="509"/>
    </location>
</feature>
<keyword evidence="4 7" id="KW-0732">Signal</keyword>
<dbReference type="Proteomes" id="UP000095284">
    <property type="component" value="Unplaced"/>
</dbReference>
<dbReference type="Pfam" id="PF17189">
    <property type="entry name" value="Glyco_hydro_30C"/>
    <property type="match status" value="1"/>
</dbReference>
<evidence type="ECO:0000313" key="10">
    <source>
        <dbReference type="EMBL" id="CAD5231072.1"/>
    </source>
</evidence>
<keyword evidence="6" id="KW-0443">Lipid metabolism</keyword>
<dbReference type="EC" id="3.2.1.45" evidence="3 6"/>
<comment type="similarity">
    <text evidence="2 6">Belongs to the glycosyl hydrolase 30 family.</text>
</comment>
<proteinExistence type="inferred from homology"/>
<dbReference type="eggNOG" id="KOG2566">
    <property type="taxonomic scope" value="Eukaryota"/>
</dbReference>
<keyword evidence="6" id="KW-0746">Sphingolipid metabolism</keyword>
<evidence type="ECO:0000259" key="8">
    <source>
        <dbReference type="Pfam" id="PF02055"/>
    </source>
</evidence>
<evidence type="ECO:0000256" key="3">
    <source>
        <dbReference type="ARBA" id="ARBA00012658"/>
    </source>
</evidence>
<dbReference type="WBParaSite" id="BXY_0413000.1">
    <property type="protein sequence ID" value="BXY_0413000.1"/>
    <property type="gene ID" value="BXY_0413000"/>
</dbReference>
<accession>A0A1I7RTS5</accession>
<name>A0A1I7RTS5_BURXY</name>
<dbReference type="EMBL" id="CAJFCV020000005">
    <property type="protein sequence ID" value="CAG9122159.1"/>
    <property type="molecule type" value="Genomic_DNA"/>
</dbReference>
<evidence type="ECO:0000256" key="2">
    <source>
        <dbReference type="ARBA" id="ARBA00005382"/>
    </source>
</evidence>
<gene>
    <name evidence="10" type="ORF">BXYJ_LOCUS11298</name>
</gene>
<dbReference type="InterPro" id="IPR017853">
    <property type="entry name" value="GH"/>
</dbReference>
<protein>
    <recommendedName>
        <fullName evidence="3 6">Glucosylceramidase</fullName>
        <ecNumber evidence="3 6">3.2.1.45</ecNumber>
    </recommendedName>
</protein>
<feature type="domain" description="Glycosyl hydrolase family 30 TIM-barrel" evidence="8">
    <location>
        <begin position="98"/>
        <end position="441"/>
    </location>
</feature>
<evidence type="ECO:0000313" key="13">
    <source>
        <dbReference type="WBParaSite" id="BXY_0413000.1"/>
    </source>
</evidence>
<dbReference type="GO" id="GO:0004348">
    <property type="term" value="F:glucosylceramidase activity"/>
    <property type="evidence" value="ECO:0007669"/>
    <property type="project" value="UniProtKB-EC"/>
</dbReference>
<comment type="catalytic activity">
    <reaction evidence="1">
        <text>a beta-D-glucosyl-(1&lt;-&gt;1')-N-acylsphing-4-enine + H2O = an N-acylsphing-4-enine + D-glucose</text>
        <dbReference type="Rhea" id="RHEA:13269"/>
        <dbReference type="ChEBI" id="CHEBI:4167"/>
        <dbReference type="ChEBI" id="CHEBI:15377"/>
        <dbReference type="ChEBI" id="CHEBI:22801"/>
        <dbReference type="ChEBI" id="CHEBI:52639"/>
        <dbReference type="EC" id="3.2.1.45"/>
    </reaction>
    <physiologicalReaction direction="left-to-right" evidence="1">
        <dbReference type="Rhea" id="RHEA:13270"/>
    </physiologicalReaction>
</comment>
<dbReference type="Pfam" id="PF02055">
    <property type="entry name" value="Glyco_hydro_30"/>
    <property type="match status" value="1"/>
</dbReference>
<evidence type="ECO:0000256" key="6">
    <source>
        <dbReference type="RuleBase" id="RU361188"/>
    </source>
</evidence>
<feature type="signal peptide" evidence="7">
    <location>
        <begin position="1"/>
        <end position="18"/>
    </location>
</feature>
<keyword evidence="6" id="KW-0326">Glycosidase</keyword>
<dbReference type="EMBL" id="CAJFDI010000005">
    <property type="protein sequence ID" value="CAD5231072.1"/>
    <property type="molecule type" value="Genomic_DNA"/>
</dbReference>
<dbReference type="Proteomes" id="UP000659654">
    <property type="component" value="Unassembled WGS sequence"/>
</dbReference>
<dbReference type="OrthoDB" id="2160638at2759"/>
<dbReference type="PANTHER" id="PTHR11069">
    <property type="entry name" value="GLUCOSYLCERAMIDASE"/>
    <property type="match status" value="1"/>
</dbReference>
<dbReference type="Proteomes" id="UP000582659">
    <property type="component" value="Unassembled WGS sequence"/>
</dbReference>
<dbReference type="InterPro" id="IPR033453">
    <property type="entry name" value="Glyco_hydro_30_TIM-barrel"/>
</dbReference>
<dbReference type="GO" id="GO:0006680">
    <property type="term" value="P:glucosylceramide catabolic process"/>
    <property type="evidence" value="ECO:0007669"/>
    <property type="project" value="TreeGrafter"/>
</dbReference>
<evidence type="ECO:0000256" key="1">
    <source>
        <dbReference type="ARBA" id="ARBA00001013"/>
    </source>
</evidence>
<dbReference type="PRINTS" id="PR00843">
    <property type="entry name" value="GLHYDRLASE30"/>
</dbReference>
<evidence type="ECO:0000256" key="4">
    <source>
        <dbReference type="ARBA" id="ARBA00022729"/>
    </source>
</evidence>
<keyword evidence="5 6" id="KW-0378">Hydrolase</keyword>
<dbReference type="SUPFAM" id="SSF51445">
    <property type="entry name" value="(Trans)glycosidases"/>
    <property type="match status" value="1"/>
</dbReference>
<dbReference type="InterPro" id="IPR001139">
    <property type="entry name" value="Glyco_hydro_30"/>
</dbReference>
<reference evidence="10" key="2">
    <citation type="submission" date="2020-09" db="EMBL/GenBank/DDBJ databases">
        <authorList>
            <person name="Kikuchi T."/>
        </authorList>
    </citation>
    <scope>NUCLEOTIDE SEQUENCE</scope>
    <source>
        <strain evidence="10">Ka4C1</strain>
    </source>
</reference>
<evidence type="ECO:0000256" key="5">
    <source>
        <dbReference type="ARBA" id="ARBA00022801"/>
    </source>
</evidence>
<dbReference type="Gene3D" id="3.20.20.80">
    <property type="entry name" value="Glycosidases"/>
    <property type="match status" value="1"/>
</dbReference>